<sequence length="144" mass="15333">MHLSKLASLSLLAAVTQAGSFQSLSPALAPRTPSSFTNTNGIVIMCTEANWKGSCITLTVPTNNTCITLPPPFFHNVSSIEPAFGTVCYRYAEANCADPICTSPTGCDMMIQFPGFADLSTQDSNWEKKIGGLECEVDFSSLGI</sequence>
<accession>A0A2J6S3P9</accession>
<feature type="chain" id="PRO_5014443370" evidence="1">
    <location>
        <begin position="19"/>
        <end position="144"/>
    </location>
</feature>
<reference evidence="2 3" key="1">
    <citation type="submission" date="2016-04" db="EMBL/GenBank/DDBJ databases">
        <title>A degradative enzymes factory behind the ericoid mycorrhizal symbiosis.</title>
        <authorList>
            <consortium name="DOE Joint Genome Institute"/>
            <person name="Martino E."/>
            <person name="Morin E."/>
            <person name="Grelet G."/>
            <person name="Kuo A."/>
            <person name="Kohler A."/>
            <person name="Daghino S."/>
            <person name="Barry K."/>
            <person name="Choi C."/>
            <person name="Cichocki N."/>
            <person name="Clum A."/>
            <person name="Copeland A."/>
            <person name="Hainaut M."/>
            <person name="Haridas S."/>
            <person name="Labutti K."/>
            <person name="Lindquist E."/>
            <person name="Lipzen A."/>
            <person name="Khouja H.-R."/>
            <person name="Murat C."/>
            <person name="Ohm R."/>
            <person name="Olson A."/>
            <person name="Spatafora J."/>
            <person name="Veneault-Fourrey C."/>
            <person name="Henrissat B."/>
            <person name="Grigoriev I."/>
            <person name="Martin F."/>
            <person name="Perotto S."/>
        </authorList>
    </citation>
    <scope>NUCLEOTIDE SEQUENCE [LARGE SCALE GENOMIC DNA]</scope>
    <source>
        <strain evidence="2 3">F</strain>
    </source>
</reference>
<dbReference type="OrthoDB" id="3512376at2759"/>
<evidence type="ECO:0000256" key="1">
    <source>
        <dbReference type="SAM" id="SignalP"/>
    </source>
</evidence>
<organism evidence="2 3">
    <name type="scientific">Hyaloscypha variabilis (strain UAMH 11265 / GT02V1 / F)</name>
    <name type="common">Meliniomyces variabilis</name>
    <dbReference type="NCBI Taxonomy" id="1149755"/>
    <lineage>
        <taxon>Eukaryota</taxon>
        <taxon>Fungi</taxon>
        <taxon>Dikarya</taxon>
        <taxon>Ascomycota</taxon>
        <taxon>Pezizomycotina</taxon>
        <taxon>Leotiomycetes</taxon>
        <taxon>Helotiales</taxon>
        <taxon>Hyaloscyphaceae</taxon>
        <taxon>Hyaloscypha</taxon>
        <taxon>Hyaloscypha variabilis</taxon>
    </lineage>
</organism>
<keyword evidence="1" id="KW-0732">Signal</keyword>
<dbReference type="STRING" id="1149755.A0A2J6S3P9"/>
<evidence type="ECO:0000313" key="3">
    <source>
        <dbReference type="Proteomes" id="UP000235786"/>
    </source>
</evidence>
<proteinExistence type="predicted"/>
<feature type="signal peptide" evidence="1">
    <location>
        <begin position="1"/>
        <end position="18"/>
    </location>
</feature>
<dbReference type="EMBL" id="KZ613940">
    <property type="protein sequence ID" value="PMD45399.1"/>
    <property type="molecule type" value="Genomic_DNA"/>
</dbReference>
<gene>
    <name evidence="2" type="ORF">L207DRAFT_578319</name>
</gene>
<name>A0A2J6S3P9_HYAVF</name>
<protein>
    <submittedName>
        <fullName evidence="2">Uncharacterized protein</fullName>
    </submittedName>
</protein>
<dbReference type="Proteomes" id="UP000235786">
    <property type="component" value="Unassembled WGS sequence"/>
</dbReference>
<dbReference type="AlphaFoldDB" id="A0A2J6S3P9"/>
<keyword evidence="3" id="KW-1185">Reference proteome</keyword>
<evidence type="ECO:0000313" key="2">
    <source>
        <dbReference type="EMBL" id="PMD45399.1"/>
    </source>
</evidence>